<name>A0A6P0C7Z2_9RHOB</name>
<accession>A0A6P0C7Z2</accession>
<protein>
    <submittedName>
        <fullName evidence="1">Uncharacterized protein</fullName>
    </submittedName>
</protein>
<dbReference type="EMBL" id="JAABNT010000004">
    <property type="protein sequence ID" value="NEK22311.1"/>
    <property type="molecule type" value="Genomic_DNA"/>
</dbReference>
<keyword evidence="2" id="KW-1185">Reference proteome</keyword>
<sequence length="74" mass="8733">MTALTDPQPGTWNPLRYLPKLFERAPFASREPEHAHEAALQRRELILEMMQGHPDAFQSDLDVQYLMQFYPSRF</sequence>
<evidence type="ECO:0000313" key="1">
    <source>
        <dbReference type="EMBL" id="NEK22311.1"/>
    </source>
</evidence>
<organism evidence="1 2">
    <name type="scientific">Sulfitobacter sediminilitoris</name>
    <dbReference type="NCBI Taxonomy" id="2698830"/>
    <lineage>
        <taxon>Bacteria</taxon>
        <taxon>Pseudomonadati</taxon>
        <taxon>Pseudomonadota</taxon>
        <taxon>Alphaproteobacteria</taxon>
        <taxon>Rhodobacterales</taxon>
        <taxon>Roseobacteraceae</taxon>
        <taxon>Sulfitobacter</taxon>
    </lineage>
</organism>
<reference evidence="1 2" key="1">
    <citation type="submission" date="2020-01" db="EMBL/GenBank/DDBJ databases">
        <title>Sulfitobacter sediminilitoris sp. nov., isolated from a tidal flat.</title>
        <authorList>
            <person name="Park S."/>
            <person name="Yoon J.-H."/>
        </authorList>
    </citation>
    <scope>NUCLEOTIDE SEQUENCE [LARGE SCALE GENOMIC DNA]</scope>
    <source>
        <strain evidence="1 2">JBTF-M27</strain>
    </source>
</reference>
<comment type="caution">
    <text evidence="1">The sequence shown here is derived from an EMBL/GenBank/DDBJ whole genome shotgun (WGS) entry which is preliminary data.</text>
</comment>
<proteinExistence type="predicted"/>
<dbReference type="AlphaFoldDB" id="A0A6P0C7Z2"/>
<gene>
    <name evidence="1" type="ORF">GV827_07850</name>
</gene>
<dbReference type="RefSeq" id="WP_164353249.1">
    <property type="nucleotide sequence ID" value="NZ_JAABNT010000004.1"/>
</dbReference>
<dbReference type="Proteomes" id="UP000468591">
    <property type="component" value="Unassembled WGS sequence"/>
</dbReference>
<evidence type="ECO:0000313" key="2">
    <source>
        <dbReference type="Proteomes" id="UP000468591"/>
    </source>
</evidence>